<dbReference type="PROSITE" id="PS51819">
    <property type="entry name" value="VOC"/>
    <property type="match status" value="1"/>
</dbReference>
<dbReference type="SUPFAM" id="SSF54593">
    <property type="entry name" value="Glyoxalase/Bleomycin resistance protein/Dihydroxybiphenyl dioxygenase"/>
    <property type="match status" value="1"/>
</dbReference>
<organism evidence="3 4">
    <name type="scientific">Zunongwangia endophytica</name>
    <dbReference type="NCBI Taxonomy" id="1808945"/>
    <lineage>
        <taxon>Bacteria</taxon>
        <taxon>Pseudomonadati</taxon>
        <taxon>Bacteroidota</taxon>
        <taxon>Flavobacteriia</taxon>
        <taxon>Flavobacteriales</taxon>
        <taxon>Flavobacteriaceae</taxon>
        <taxon>Zunongwangia</taxon>
    </lineage>
</organism>
<sequence>MKKDKNFIRGIDHIGITVPDIEAATKFFQNAFQAETLYDVQPKNQEPMMGSEVENQLGLPKGSKVIHMRLLQIGESITIELFRIENATQDDAASLNDYGLQHLAIYVDDIKETVRLFTAAGGELLSQPHSLANMENQPGNAGVYGKAPWGTLIELITYPGGLKDKSITRWTPNPQGNITQTGAQRMVKMTMLLKRKPEISHDEFVKHHIKKHGPLFQQIPEAQSHVIRYIQTHPIKKKTDAVETNSYDGTAEIWFDSLDGLKTVLTSDFYKNRVFPDEKTFLDHENTLITIGYQDVIIGGDFETIENKSLDTSERESKITAITTLEYSEENSEEKILEALKQLKSHVLMEKGCLSFSLSQVDSKFIIYETFKSRKDLKTHKSQSYAKTFEEKLSNMNISSKVQILNSIN</sequence>
<evidence type="ECO:0000259" key="2">
    <source>
        <dbReference type="PROSITE" id="PS51819"/>
    </source>
</evidence>
<dbReference type="InterPro" id="IPR011008">
    <property type="entry name" value="Dimeric_a/b-barrel"/>
</dbReference>
<dbReference type="Pfam" id="PF03992">
    <property type="entry name" value="ABM"/>
    <property type="match status" value="1"/>
</dbReference>
<dbReference type="SUPFAM" id="SSF54909">
    <property type="entry name" value="Dimeric alpha+beta barrel"/>
    <property type="match status" value="2"/>
</dbReference>
<reference evidence="4" key="1">
    <citation type="journal article" date="2019" name="Int. J. Syst. Evol. Microbiol.">
        <title>The Global Catalogue of Microorganisms (GCM) 10K type strain sequencing project: providing services to taxonomists for standard genome sequencing and annotation.</title>
        <authorList>
            <consortium name="The Broad Institute Genomics Platform"/>
            <consortium name="The Broad Institute Genome Sequencing Center for Infectious Disease"/>
            <person name="Wu L."/>
            <person name="Ma J."/>
        </authorList>
    </citation>
    <scope>NUCLEOTIDE SEQUENCE [LARGE SCALE GENOMIC DNA]</scope>
    <source>
        <strain evidence="4">CECT 9128</strain>
    </source>
</reference>
<keyword evidence="4" id="KW-1185">Reference proteome</keyword>
<name>A0ABV8H9C4_9FLAO</name>
<dbReference type="PANTHER" id="PTHR43048">
    <property type="entry name" value="METHYLMALONYL-COA EPIMERASE"/>
    <property type="match status" value="1"/>
</dbReference>
<dbReference type="Gene3D" id="3.10.180.10">
    <property type="entry name" value="2,3-Dihydroxybiphenyl 1,2-Dioxygenase, domain 1"/>
    <property type="match status" value="1"/>
</dbReference>
<dbReference type="Gene3D" id="3.30.70.100">
    <property type="match status" value="2"/>
</dbReference>
<keyword evidence="1" id="KW-0479">Metal-binding</keyword>
<dbReference type="InterPro" id="IPR037523">
    <property type="entry name" value="VOC_core"/>
</dbReference>
<feature type="domain" description="VOC" evidence="2">
    <location>
        <begin position="10"/>
        <end position="158"/>
    </location>
</feature>
<evidence type="ECO:0000313" key="3">
    <source>
        <dbReference type="EMBL" id="MFC4028538.1"/>
    </source>
</evidence>
<dbReference type="Proteomes" id="UP001595793">
    <property type="component" value="Unassembled WGS sequence"/>
</dbReference>
<dbReference type="Pfam" id="PF13669">
    <property type="entry name" value="Glyoxalase_4"/>
    <property type="match status" value="1"/>
</dbReference>
<dbReference type="Pfam" id="PF07110">
    <property type="entry name" value="EthD"/>
    <property type="match status" value="1"/>
</dbReference>
<comment type="caution">
    <text evidence="3">The sequence shown here is derived from an EMBL/GenBank/DDBJ whole genome shotgun (WGS) entry which is preliminary data.</text>
</comment>
<proteinExistence type="predicted"/>
<dbReference type="InterPro" id="IPR029068">
    <property type="entry name" value="Glyas_Bleomycin-R_OHBP_Dase"/>
</dbReference>
<dbReference type="InterPro" id="IPR007138">
    <property type="entry name" value="ABM_dom"/>
</dbReference>
<dbReference type="NCBIfam" id="TIGR02118">
    <property type="entry name" value="EthD family reductase"/>
    <property type="match status" value="1"/>
</dbReference>
<protein>
    <submittedName>
        <fullName evidence="3">EthD family reductase</fullName>
    </submittedName>
</protein>
<evidence type="ECO:0000313" key="4">
    <source>
        <dbReference type="Proteomes" id="UP001595793"/>
    </source>
</evidence>
<dbReference type="InterPro" id="IPR009799">
    <property type="entry name" value="EthD_dom"/>
</dbReference>
<accession>A0ABV8H9C4</accession>
<evidence type="ECO:0000256" key="1">
    <source>
        <dbReference type="ARBA" id="ARBA00022723"/>
    </source>
</evidence>
<dbReference type="PANTHER" id="PTHR43048:SF6">
    <property type="entry name" value="BLR8189 PROTEIN"/>
    <property type="match status" value="1"/>
</dbReference>
<gene>
    <name evidence="3" type="ORF">ACFOS1_14065</name>
</gene>
<dbReference type="EMBL" id="JBHSAS010000010">
    <property type="protein sequence ID" value="MFC4028538.1"/>
    <property type="molecule type" value="Genomic_DNA"/>
</dbReference>
<dbReference type="RefSeq" id="WP_290232435.1">
    <property type="nucleotide sequence ID" value="NZ_JAUFPZ010000002.1"/>
</dbReference>
<dbReference type="InterPro" id="IPR051785">
    <property type="entry name" value="MMCE/EMCE_epimerase"/>
</dbReference>